<feature type="region of interest" description="Disordered" evidence="1">
    <location>
        <begin position="1"/>
        <end position="25"/>
    </location>
</feature>
<evidence type="ECO:0000256" key="1">
    <source>
        <dbReference type="SAM" id="MobiDB-lite"/>
    </source>
</evidence>
<dbReference type="EnsemblPlants" id="PGSC0003DMT400089178">
    <property type="protein sequence ID" value="PGSC0003DMT400089178"/>
    <property type="gene ID" value="PGSC0003DMG400038749"/>
</dbReference>
<evidence type="ECO:0000313" key="2">
    <source>
        <dbReference type="EnsemblPlants" id="PGSC0003DMT400089178"/>
    </source>
</evidence>
<protein>
    <submittedName>
        <fullName evidence="2">Gag-pol polyprotein</fullName>
    </submittedName>
</protein>
<proteinExistence type="predicted"/>
<organism evidence="2 3">
    <name type="scientific">Solanum tuberosum</name>
    <name type="common">Potato</name>
    <dbReference type="NCBI Taxonomy" id="4113"/>
    <lineage>
        <taxon>Eukaryota</taxon>
        <taxon>Viridiplantae</taxon>
        <taxon>Streptophyta</taxon>
        <taxon>Embryophyta</taxon>
        <taxon>Tracheophyta</taxon>
        <taxon>Spermatophyta</taxon>
        <taxon>Magnoliopsida</taxon>
        <taxon>eudicotyledons</taxon>
        <taxon>Gunneridae</taxon>
        <taxon>Pentapetalae</taxon>
        <taxon>asterids</taxon>
        <taxon>lamiids</taxon>
        <taxon>Solanales</taxon>
        <taxon>Solanaceae</taxon>
        <taxon>Solanoideae</taxon>
        <taxon>Solaneae</taxon>
        <taxon>Solanum</taxon>
    </lineage>
</organism>
<sequence length="137" mass="15846">MPPRRAVKGRPTRRNIKEQELPNAPEVQAQGEVTNAEFREAIRMLSQVVTSQGGQQRGARQEEADTSRIREFLRMNPRSFTHSSTSEDPENFIDELKKVFNVMRAADTQRVELAAYQLKNVNMTWFDQWKGGRAEMH</sequence>
<dbReference type="Proteomes" id="UP000011115">
    <property type="component" value="Unassembled WGS sequence"/>
</dbReference>
<accession>M1DHL5</accession>
<feature type="compositionally biased region" description="Basic residues" evidence="1">
    <location>
        <begin position="1"/>
        <end position="14"/>
    </location>
</feature>
<name>M1DHL5_SOLTU</name>
<reference evidence="3" key="1">
    <citation type="journal article" date="2011" name="Nature">
        <title>Genome sequence and analysis of the tuber crop potato.</title>
        <authorList>
            <consortium name="The Potato Genome Sequencing Consortium"/>
        </authorList>
    </citation>
    <scope>NUCLEOTIDE SEQUENCE [LARGE SCALE GENOMIC DNA]</scope>
    <source>
        <strain evidence="3">cv. DM1-3 516 R44</strain>
    </source>
</reference>
<dbReference type="Gramene" id="PGSC0003DMT400089178">
    <property type="protein sequence ID" value="PGSC0003DMT400089178"/>
    <property type="gene ID" value="PGSC0003DMG400038749"/>
</dbReference>
<keyword evidence="3" id="KW-1185">Reference proteome</keyword>
<dbReference type="HOGENOM" id="CLU_134717_3_0_1"/>
<dbReference type="PaxDb" id="4113-PGSC0003DMT400089178"/>
<evidence type="ECO:0000313" key="3">
    <source>
        <dbReference type="Proteomes" id="UP000011115"/>
    </source>
</evidence>
<reference evidence="2" key="2">
    <citation type="submission" date="2015-06" db="UniProtKB">
        <authorList>
            <consortium name="EnsemblPlants"/>
        </authorList>
    </citation>
    <scope>IDENTIFICATION</scope>
    <source>
        <strain evidence="2">DM1-3 516 R44</strain>
    </source>
</reference>
<dbReference type="AlphaFoldDB" id="M1DHL5"/>
<dbReference type="InParanoid" id="M1DHL5"/>